<proteinExistence type="predicted"/>
<dbReference type="OrthoDB" id="5641173at2"/>
<keyword evidence="2" id="KW-1185">Reference proteome</keyword>
<dbReference type="NCBIfam" id="NF038222">
    <property type="entry name" value="IcmW_IVB"/>
    <property type="match status" value="1"/>
</dbReference>
<dbReference type="InterPro" id="IPR049919">
    <property type="entry name" value="IcmW"/>
</dbReference>
<protein>
    <recommendedName>
        <fullName evidence="3">Phosphoesterase</fullName>
    </recommendedName>
</protein>
<evidence type="ECO:0008006" key="3">
    <source>
        <dbReference type="Google" id="ProtNLM"/>
    </source>
</evidence>
<dbReference type="KEGG" id="asip:AQUSIP_03710"/>
<dbReference type="Pfam" id="PF23130">
    <property type="entry name" value="IcmW"/>
    <property type="match status" value="1"/>
</dbReference>
<dbReference type="InterPro" id="IPR057079">
    <property type="entry name" value="IcmW-like"/>
</dbReference>
<dbReference type="AlphaFoldDB" id="A0A5E4PEQ7"/>
<sequence>MPKLDLTSSHEFWKNYDDPMIYRVISFMETAEDFTLDGTPALEQSLNKLGETLDQLTSFELGKEDQFITLSSHIKTSRILRLLQAIDTIDPGSASKLLMYAEENNTPDNTMAGLFLRRNIVFERLRLLARVFSTERFNLVLKVLEQEHA</sequence>
<gene>
    <name evidence="1" type="ORF">AQUSIP_03710</name>
</gene>
<name>A0A5E4PEQ7_9COXI</name>
<accession>A0A5E4PEQ7</accession>
<reference evidence="1 2" key="1">
    <citation type="submission" date="2019-08" db="EMBL/GenBank/DDBJ databases">
        <authorList>
            <person name="Guy L."/>
        </authorList>
    </citation>
    <scope>NUCLEOTIDE SEQUENCE [LARGE SCALE GENOMIC DNA]</scope>
    <source>
        <strain evidence="1 2">SGT-108</strain>
    </source>
</reference>
<evidence type="ECO:0000313" key="1">
    <source>
        <dbReference type="EMBL" id="VVC75095.1"/>
    </source>
</evidence>
<dbReference type="EMBL" id="LR699119">
    <property type="protein sequence ID" value="VVC75095.1"/>
    <property type="molecule type" value="Genomic_DNA"/>
</dbReference>
<dbReference type="Proteomes" id="UP000324194">
    <property type="component" value="Chromosome 1"/>
</dbReference>
<evidence type="ECO:0000313" key="2">
    <source>
        <dbReference type="Proteomes" id="UP000324194"/>
    </source>
</evidence>
<dbReference type="RefSeq" id="WP_148338086.1">
    <property type="nucleotide sequence ID" value="NZ_LR699119.1"/>
</dbReference>
<organism evidence="1 2">
    <name type="scientific">Aquicella siphonis</name>
    <dbReference type="NCBI Taxonomy" id="254247"/>
    <lineage>
        <taxon>Bacteria</taxon>
        <taxon>Pseudomonadati</taxon>
        <taxon>Pseudomonadota</taxon>
        <taxon>Gammaproteobacteria</taxon>
        <taxon>Legionellales</taxon>
        <taxon>Coxiellaceae</taxon>
        <taxon>Aquicella</taxon>
    </lineage>
</organism>